<dbReference type="PANTHER" id="PTHR10031:SF57">
    <property type="entry name" value="ATP SYNTHASE SUBUNIT 9, MITOCHONDRIAL"/>
    <property type="match status" value="1"/>
</dbReference>
<evidence type="ECO:0000256" key="18">
    <source>
        <dbReference type="ARBA" id="ARBA00030961"/>
    </source>
</evidence>
<protein>
    <recommendedName>
        <fullName evidence="5">ATP synthase subunit 9, mitochondrial</fullName>
    </recommendedName>
    <alternativeName>
        <fullName evidence="18">Lipid-binding protein</fullName>
    </alternativeName>
</protein>
<keyword evidence="13 19" id="KW-1133">Transmembrane helix</keyword>
<dbReference type="CDD" id="cd18182">
    <property type="entry name" value="ATP-synt_Fo_c_ATP5G3"/>
    <property type="match status" value="1"/>
</dbReference>
<evidence type="ECO:0000256" key="13">
    <source>
        <dbReference type="ARBA" id="ARBA00022989"/>
    </source>
</evidence>
<evidence type="ECO:0000256" key="7">
    <source>
        <dbReference type="ARBA" id="ARBA00022495"/>
    </source>
</evidence>
<evidence type="ECO:0000256" key="10">
    <source>
        <dbReference type="ARBA" id="ARBA00022741"/>
    </source>
</evidence>
<dbReference type="OrthoDB" id="1932197at2759"/>
<keyword evidence="16" id="KW-0496">Mitochondrion</keyword>
<dbReference type="GO" id="GO:0045259">
    <property type="term" value="C:proton-transporting ATP synthase complex"/>
    <property type="evidence" value="ECO:0007669"/>
    <property type="project" value="UniProtKB-KW"/>
</dbReference>
<dbReference type="RefSeq" id="XP_038975658.1">
    <property type="nucleotide sequence ID" value="XM_039119730.1"/>
</dbReference>
<keyword evidence="11 19" id="KW-0375">Hydrogen ion transport</keyword>
<evidence type="ECO:0000256" key="16">
    <source>
        <dbReference type="ARBA" id="ARBA00023128"/>
    </source>
</evidence>
<keyword evidence="7" id="KW-0691">RNA editing</keyword>
<evidence type="ECO:0000256" key="5">
    <source>
        <dbReference type="ARBA" id="ARBA00019317"/>
    </source>
</evidence>
<dbReference type="Pfam" id="PF00137">
    <property type="entry name" value="ATP-synt_C"/>
    <property type="match status" value="1"/>
</dbReference>
<dbReference type="PROSITE" id="PS00605">
    <property type="entry name" value="ATPASE_C"/>
    <property type="match status" value="1"/>
</dbReference>
<dbReference type="InterPro" id="IPR035921">
    <property type="entry name" value="F/V-ATP_Csub_sf"/>
</dbReference>
<reference evidence="22" key="1">
    <citation type="submission" date="2025-08" db="UniProtKB">
        <authorList>
            <consortium name="RefSeq"/>
        </authorList>
    </citation>
    <scope>IDENTIFICATION</scope>
    <source>
        <tissue evidence="22">Young leaves</tissue>
    </source>
</reference>
<evidence type="ECO:0000313" key="22">
    <source>
        <dbReference type="RefSeq" id="XP_038975658.1"/>
    </source>
</evidence>
<dbReference type="InterPro" id="IPR020537">
    <property type="entry name" value="ATP_synth_F0_csu_DDCD_BS"/>
</dbReference>
<feature type="transmembrane region" description="Helical" evidence="19">
    <location>
        <begin position="7"/>
        <end position="28"/>
    </location>
</feature>
<dbReference type="GO" id="GO:0015986">
    <property type="term" value="P:proton motive force-driven ATP synthesis"/>
    <property type="evidence" value="ECO:0007669"/>
    <property type="project" value="InterPro"/>
</dbReference>
<dbReference type="HAMAP" id="MF_01396">
    <property type="entry name" value="ATP_synth_c_bact"/>
    <property type="match status" value="1"/>
</dbReference>
<feature type="domain" description="V-ATPase proteolipid subunit C-like" evidence="20">
    <location>
        <begin position="8"/>
        <end position="68"/>
    </location>
</feature>
<dbReference type="GO" id="GO:0005524">
    <property type="term" value="F:ATP binding"/>
    <property type="evidence" value="ECO:0007669"/>
    <property type="project" value="UniProtKB-KW"/>
</dbReference>
<feature type="transmembrane region" description="Helical" evidence="19">
    <location>
        <begin position="48"/>
        <end position="74"/>
    </location>
</feature>
<keyword evidence="14 19" id="KW-0406">Ion transport</keyword>
<dbReference type="Proteomes" id="UP000228380">
    <property type="component" value="Unplaced"/>
</dbReference>
<keyword evidence="6 19" id="KW-0813">Transport</keyword>
<comment type="subunit">
    <text evidence="4">F-type ATPases have 2 components, CF(1) - the catalytic core - and CF(0) - the membrane proton channel. CF(1) has five subunits: alpha(3), beta(3), gamma(1), delta(1), epsilon(1). CF(0) has three main subunits: a, b and c.</text>
</comment>
<evidence type="ECO:0000256" key="15">
    <source>
        <dbReference type="ARBA" id="ARBA00023121"/>
    </source>
</evidence>
<keyword evidence="15 19" id="KW-0446">Lipid-binding</keyword>
<evidence type="ECO:0000256" key="17">
    <source>
        <dbReference type="ARBA" id="ARBA00023136"/>
    </source>
</evidence>
<evidence type="ECO:0000256" key="3">
    <source>
        <dbReference type="ARBA" id="ARBA00006704"/>
    </source>
</evidence>
<evidence type="ECO:0000256" key="4">
    <source>
        <dbReference type="ARBA" id="ARBA00011648"/>
    </source>
</evidence>
<comment type="subcellular location">
    <subcellularLocation>
        <location evidence="2">Mitochondrion membrane</location>
        <topology evidence="2">Multi-pass membrane protein</topology>
    </subcellularLocation>
</comment>
<dbReference type="GeneID" id="120106699"/>
<keyword evidence="9 19" id="KW-0812">Transmembrane</keyword>
<accession>A0A8B8ZVW3</accession>
<dbReference type="KEGG" id="pda:120106699"/>
<evidence type="ECO:0000256" key="1">
    <source>
        <dbReference type="ARBA" id="ARBA00002351"/>
    </source>
</evidence>
<dbReference type="InterPro" id="IPR002379">
    <property type="entry name" value="ATPase_proteolipid_c-like_dom"/>
</dbReference>
<dbReference type="GO" id="GO:0033177">
    <property type="term" value="C:proton-transporting two-sector ATPase complex, proton-transporting domain"/>
    <property type="evidence" value="ECO:0007669"/>
    <property type="project" value="InterPro"/>
</dbReference>
<evidence type="ECO:0000256" key="11">
    <source>
        <dbReference type="ARBA" id="ARBA00022781"/>
    </source>
</evidence>
<dbReference type="Gene3D" id="1.20.20.10">
    <property type="entry name" value="F1F0 ATP synthase subunit C"/>
    <property type="match status" value="1"/>
</dbReference>
<evidence type="ECO:0000256" key="6">
    <source>
        <dbReference type="ARBA" id="ARBA00022448"/>
    </source>
</evidence>
<evidence type="ECO:0000256" key="14">
    <source>
        <dbReference type="ARBA" id="ARBA00023065"/>
    </source>
</evidence>
<keyword evidence="8" id="KW-0138">CF(0)</keyword>
<dbReference type="InterPro" id="IPR000454">
    <property type="entry name" value="ATP_synth_F0_csu"/>
</dbReference>
<proteinExistence type="inferred from homology"/>
<name>A0A8B8ZVW3_PHODC</name>
<dbReference type="AlphaFoldDB" id="A0A8B8ZVW3"/>
<gene>
    <name evidence="22" type="primary">LOC120106699</name>
</gene>
<evidence type="ECO:0000256" key="9">
    <source>
        <dbReference type="ARBA" id="ARBA00022692"/>
    </source>
</evidence>
<dbReference type="FunFam" id="1.20.20.10:FF:000005">
    <property type="entry name" value="ATP synthase subunit 9, mitochondrial"/>
    <property type="match status" value="1"/>
</dbReference>
<dbReference type="GO" id="GO:0008289">
    <property type="term" value="F:lipid binding"/>
    <property type="evidence" value="ECO:0007669"/>
    <property type="project" value="UniProtKB-KW"/>
</dbReference>
<evidence type="ECO:0000256" key="19">
    <source>
        <dbReference type="RuleBase" id="RU004221"/>
    </source>
</evidence>
<dbReference type="GO" id="GO:0031966">
    <property type="term" value="C:mitochondrial membrane"/>
    <property type="evidence" value="ECO:0007669"/>
    <property type="project" value="UniProtKB-SubCell"/>
</dbReference>
<dbReference type="GO" id="GO:0015078">
    <property type="term" value="F:proton transmembrane transporter activity"/>
    <property type="evidence" value="ECO:0007669"/>
    <property type="project" value="InterPro"/>
</dbReference>
<evidence type="ECO:0000256" key="8">
    <source>
        <dbReference type="ARBA" id="ARBA00022547"/>
    </source>
</evidence>
<dbReference type="SUPFAM" id="SSF81333">
    <property type="entry name" value="F1F0 ATP synthase subunit C"/>
    <property type="match status" value="1"/>
</dbReference>
<evidence type="ECO:0000256" key="2">
    <source>
        <dbReference type="ARBA" id="ARBA00004225"/>
    </source>
</evidence>
<keyword evidence="12" id="KW-0067">ATP-binding</keyword>
<evidence type="ECO:0000256" key="12">
    <source>
        <dbReference type="ARBA" id="ARBA00022840"/>
    </source>
</evidence>
<dbReference type="PRINTS" id="PR00124">
    <property type="entry name" value="ATPASEC"/>
</dbReference>
<comment type="similarity">
    <text evidence="3 19">Belongs to the ATPase C chain family.</text>
</comment>
<dbReference type="InterPro" id="IPR038662">
    <property type="entry name" value="ATP_synth_F0_csu_sf"/>
</dbReference>
<dbReference type="PANTHER" id="PTHR10031">
    <property type="entry name" value="ATP SYNTHASE LIPID-BINDING PROTEIN, MITOCHONDRIAL"/>
    <property type="match status" value="1"/>
</dbReference>
<keyword evidence="21" id="KW-1185">Reference proteome</keyword>
<evidence type="ECO:0000313" key="21">
    <source>
        <dbReference type="Proteomes" id="UP000228380"/>
    </source>
</evidence>
<evidence type="ECO:0000259" key="20">
    <source>
        <dbReference type="Pfam" id="PF00137"/>
    </source>
</evidence>
<comment type="function">
    <text evidence="1">This protein is one of the chains of the nonenzymatic membrane component (F0) of mitochondrial ATPase.</text>
</comment>
<sequence length="130" mass="13715">MLEGAKSIGAGAATIASAGAAVGIGNVLSSSIHSVARNPSLAKQSFGYAILGFALTEAIASFAPMMASLISFVFRSQKGKKNQVKHDLLKEIGECCYISKNIYCLSFCCALPSPLLRFTSWIRMNPLPLG</sequence>
<keyword evidence="17 19" id="KW-0472">Membrane</keyword>
<organism evidence="21 22">
    <name type="scientific">Phoenix dactylifera</name>
    <name type="common">Date palm</name>
    <dbReference type="NCBI Taxonomy" id="42345"/>
    <lineage>
        <taxon>Eukaryota</taxon>
        <taxon>Viridiplantae</taxon>
        <taxon>Streptophyta</taxon>
        <taxon>Embryophyta</taxon>
        <taxon>Tracheophyta</taxon>
        <taxon>Spermatophyta</taxon>
        <taxon>Magnoliopsida</taxon>
        <taxon>Liliopsida</taxon>
        <taxon>Arecaceae</taxon>
        <taxon>Coryphoideae</taxon>
        <taxon>Phoeniceae</taxon>
        <taxon>Phoenix</taxon>
    </lineage>
</organism>
<keyword evidence="10" id="KW-0547">Nucleotide-binding</keyword>